<reference evidence="3" key="2">
    <citation type="submission" date="2018-03" db="EMBL/GenBank/DDBJ databases">
        <title>The Triticum urartu genome reveals the dynamic nature of wheat genome evolution.</title>
        <authorList>
            <person name="Ling H."/>
            <person name="Ma B."/>
            <person name="Shi X."/>
            <person name="Liu H."/>
            <person name="Dong L."/>
            <person name="Sun H."/>
            <person name="Cao Y."/>
            <person name="Gao Q."/>
            <person name="Zheng S."/>
            <person name="Li Y."/>
            <person name="Yu Y."/>
            <person name="Du H."/>
            <person name="Qi M."/>
            <person name="Li Y."/>
            <person name="Yu H."/>
            <person name="Cui Y."/>
            <person name="Wang N."/>
            <person name="Chen C."/>
            <person name="Wu H."/>
            <person name="Zhao Y."/>
            <person name="Zhang J."/>
            <person name="Li Y."/>
            <person name="Zhou W."/>
            <person name="Zhang B."/>
            <person name="Hu W."/>
            <person name="Eijk M."/>
            <person name="Tang J."/>
            <person name="Witsenboer H."/>
            <person name="Zhao S."/>
            <person name="Li Z."/>
            <person name="Zhang A."/>
            <person name="Wang D."/>
            <person name="Liang C."/>
        </authorList>
    </citation>
    <scope>NUCLEOTIDE SEQUENCE [LARGE SCALE GENOMIC DNA]</scope>
    <source>
        <strain evidence="3">cv. G1812</strain>
    </source>
</reference>
<dbReference type="EnsemblPlants" id="TuG1812G0300002343.01.T01">
    <property type="protein sequence ID" value="TuG1812G0300002343.01.T01"/>
    <property type="gene ID" value="TuG1812G0300002343.01"/>
</dbReference>
<reference evidence="4" key="1">
    <citation type="journal article" date="2013" name="Nature">
        <title>Draft genome of the wheat A-genome progenitor Triticum urartu.</title>
        <authorList>
            <person name="Ling H.Q."/>
            <person name="Zhao S."/>
            <person name="Liu D."/>
            <person name="Wang J."/>
            <person name="Sun H."/>
            <person name="Zhang C."/>
            <person name="Fan H."/>
            <person name="Li D."/>
            <person name="Dong L."/>
            <person name="Tao Y."/>
            <person name="Gao C."/>
            <person name="Wu H."/>
            <person name="Li Y."/>
            <person name="Cui Y."/>
            <person name="Guo X."/>
            <person name="Zheng S."/>
            <person name="Wang B."/>
            <person name="Yu K."/>
            <person name="Liang Q."/>
            <person name="Yang W."/>
            <person name="Lou X."/>
            <person name="Chen J."/>
            <person name="Feng M."/>
            <person name="Jian J."/>
            <person name="Zhang X."/>
            <person name="Luo G."/>
            <person name="Jiang Y."/>
            <person name="Liu J."/>
            <person name="Wang Z."/>
            <person name="Sha Y."/>
            <person name="Zhang B."/>
            <person name="Wu H."/>
            <person name="Tang D."/>
            <person name="Shen Q."/>
            <person name="Xue P."/>
            <person name="Zou S."/>
            <person name="Wang X."/>
            <person name="Liu X."/>
            <person name="Wang F."/>
            <person name="Yang Y."/>
            <person name="An X."/>
            <person name="Dong Z."/>
            <person name="Zhang K."/>
            <person name="Zhang X."/>
            <person name="Luo M.C."/>
            <person name="Dvorak J."/>
            <person name="Tong Y."/>
            <person name="Wang J."/>
            <person name="Yang H."/>
            <person name="Li Z."/>
            <person name="Wang D."/>
            <person name="Zhang A."/>
            <person name="Wang J."/>
        </authorList>
    </citation>
    <scope>NUCLEOTIDE SEQUENCE</scope>
    <source>
        <strain evidence="4">cv. G1812</strain>
    </source>
</reference>
<feature type="transmembrane region" description="Helical" evidence="1">
    <location>
        <begin position="113"/>
        <end position="135"/>
    </location>
</feature>
<protein>
    <recommendedName>
        <fullName evidence="2">DUF8040 domain-containing protein</fullName>
    </recommendedName>
</protein>
<feature type="domain" description="DUF8040" evidence="2">
    <location>
        <begin position="167"/>
        <end position="245"/>
    </location>
</feature>
<dbReference type="Pfam" id="PF26138">
    <property type="entry name" value="DUF8040"/>
    <property type="match status" value="1"/>
</dbReference>
<evidence type="ECO:0000313" key="4">
    <source>
        <dbReference type="Proteomes" id="UP000015106"/>
    </source>
</evidence>
<dbReference type="AlphaFoldDB" id="A0A8R7PSE6"/>
<dbReference type="InterPro" id="IPR058353">
    <property type="entry name" value="DUF8040"/>
</dbReference>
<keyword evidence="4" id="KW-1185">Reference proteome</keyword>
<reference evidence="3" key="3">
    <citation type="submission" date="2022-06" db="UniProtKB">
        <authorList>
            <consortium name="EnsemblPlants"/>
        </authorList>
    </citation>
    <scope>IDENTIFICATION</scope>
</reference>
<accession>A0A8R7PSE6</accession>
<dbReference type="Gramene" id="TuG1812G0300002343.01.T01">
    <property type="protein sequence ID" value="TuG1812G0300002343.01.T01"/>
    <property type="gene ID" value="TuG1812G0300002343.01"/>
</dbReference>
<evidence type="ECO:0000256" key="1">
    <source>
        <dbReference type="SAM" id="Phobius"/>
    </source>
</evidence>
<keyword evidence="1" id="KW-0812">Transmembrane</keyword>
<keyword evidence="1" id="KW-1133">Transmembrane helix</keyword>
<proteinExistence type="predicted"/>
<name>A0A8R7PSE6_TRIUA</name>
<evidence type="ECO:0000259" key="2">
    <source>
        <dbReference type="Pfam" id="PF26138"/>
    </source>
</evidence>
<organism evidence="3 4">
    <name type="scientific">Triticum urartu</name>
    <name type="common">Red wild einkorn</name>
    <name type="synonym">Crithodium urartu</name>
    <dbReference type="NCBI Taxonomy" id="4572"/>
    <lineage>
        <taxon>Eukaryota</taxon>
        <taxon>Viridiplantae</taxon>
        <taxon>Streptophyta</taxon>
        <taxon>Embryophyta</taxon>
        <taxon>Tracheophyta</taxon>
        <taxon>Spermatophyta</taxon>
        <taxon>Magnoliopsida</taxon>
        <taxon>Liliopsida</taxon>
        <taxon>Poales</taxon>
        <taxon>Poaceae</taxon>
        <taxon>BOP clade</taxon>
        <taxon>Pooideae</taxon>
        <taxon>Triticodae</taxon>
        <taxon>Triticeae</taxon>
        <taxon>Triticinae</taxon>
        <taxon>Triticum</taxon>
    </lineage>
</organism>
<evidence type="ECO:0000313" key="3">
    <source>
        <dbReference type="EnsemblPlants" id="TuG1812G0300002343.01.T01"/>
    </source>
</evidence>
<keyword evidence="1" id="KW-0472">Membrane</keyword>
<dbReference type="Proteomes" id="UP000015106">
    <property type="component" value="Chromosome 3"/>
</dbReference>
<sequence length="254" mass="29343">MTTNSCLTKYWSRPTLLASTWITTNFGSPQRARAHFCQIVGETAARKSAAKQLAERELGAEYKRSEWRASSAAIAKAAGFLRQYELLRPPPALLCLSFSSLNPPTMDLDQQRYYYLTMLWRRTLSVIVLLLTLWYRNKDGRKFRSGGRKYGPLVERDIYRTNVLVRLIDTSDAICIKQLRMSRAVFYKLCIRLRQKKLLIDTLHVSVEEQVAMFLYMIGQHHTNSSIGFWFWQSSETVSRYFQYCSSCDGGVSS</sequence>